<dbReference type="GO" id="GO:0007060">
    <property type="term" value="P:male meiosis chromosome segregation"/>
    <property type="evidence" value="ECO:0007669"/>
    <property type="project" value="TreeGrafter"/>
</dbReference>
<dbReference type="PANTHER" id="PTHR47083">
    <property type="entry name" value="TESTIS-EXPRESSED PROTEIN 11"/>
    <property type="match status" value="1"/>
</dbReference>
<evidence type="ECO:0000256" key="2">
    <source>
        <dbReference type="ARBA" id="ARBA00031845"/>
    </source>
</evidence>
<dbReference type="InterPro" id="IPR013940">
    <property type="entry name" value="Spo22/ZIP4/TEX11"/>
</dbReference>
<evidence type="ECO:0000313" key="5">
    <source>
        <dbReference type="Proteomes" id="UP001208570"/>
    </source>
</evidence>
<feature type="chain" id="PRO_5042090734" description="Protein ZIP4 homolog" evidence="3">
    <location>
        <begin position="22"/>
        <end position="448"/>
    </location>
</feature>
<keyword evidence="5" id="KW-1185">Reference proteome</keyword>
<dbReference type="AlphaFoldDB" id="A0AAD9IZT1"/>
<comment type="caution">
    <text evidence="4">The sequence shown here is derived from an EMBL/GenBank/DDBJ whole genome shotgun (WGS) entry which is preliminary data.</text>
</comment>
<dbReference type="Proteomes" id="UP001208570">
    <property type="component" value="Unassembled WGS sequence"/>
</dbReference>
<evidence type="ECO:0000256" key="1">
    <source>
        <dbReference type="ARBA" id="ARBA00023254"/>
    </source>
</evidence>
<dbReference type="EMBL" id="JAODUP010000841">
    <property type="protein sequence ID" value="KAK2143432.1"/>
    <property type="molecule type" value="Genomic_DNA"/>
</dbReference>
<dbReference type="Gene3D" id="1.25.40.10">
    <property type="entry name" value="Tetratricopeptide repeat domain"/>
    <property type="match status" value="1"/>
</dbReference>
<dbReference type="InterPro" id="IPR042861">
    <property type="entry name" value="TEX11"/>
</dbReference>
<dbReference type="InterPro" id="IPR011990">
    <property type="entry name" value="TPR-like_helical_dom_sf"/>
</dbReference>
<accession>A0AAD9IZT1</accession>
<evidence type="ECO:0000313" key="4">
    <source>
        <dbReference type="EMBL" id="KAK2143432.1"/>
    </source>
</evidence>
<organism evidence="4 5">
    <name type="scientific">Paralvinella palmiformis</name>
    <dbReference type="NCBI Taxonomy" id="53620"/>
    <lineage>
        <taxon>Eukaryota</taxon>
        <taxon>Metazoa</taxon>
        <taxon>Spiralia</taxon>
        <taxon>Lophotrochozoa</taxon>
        <taxon>Annelida</taxon>
        <taxon>Polychaeta</taxon>
        <taxon>Sedentaria</taxon>
        <taxon>Canalipalpata</taxon>
        <taxon>Terebellida</taxon>
        <taxon>Terebelliformia</taxon>
        <taxon>Alvinellidae</taxon>
        <taxon>Paralvinella</taxon>
    </lineage>
</organism>
<dbReference type="PANTHER" id="PTHR47083:SF1">
    <property type="entry name" value="TESTIS-EXPRESSED PROTEIN 11"/>
    <property type="match status" value="1"/>
</dbReference>
<proteinExistence type="predicted"/>
<evidence type="ECO:0000256" key="3">
    <source>
        <dbReference type="SAM" id="SignalP"/>
    </source>
</evidence>
<dbReference type="Pfam" id="PF08631">
    <property type="entry name" value="SPO22"/>
    <property type="match status" value="1"/>
</dbReference>
<protein>
    <recommendedName>
        <fullName evidence="2">Protein ZIP4 homolog</fullName>
    </recommendedName>
</protein>
<gene>
    <name evidence="4" type="ORF">LSH36_842g00007</name>
</gene>
<dbReference type="GO" id="GO:0007131">
    <property type="term" value="P:reciprocal meiotic recombination"/>
    <property type="evidence" value="ECO:0007669"/>
    <property type="project" value="TreeGrafter"/>
</dbReference>
<dbReference type="GO" id="GO:0000801">
    <property type="term" value="C:central element"/>
    <property type="evidence" value="ECO:0007669"/>
    <property type="project" value="TreeGrafter"/>
</dbReference>
<keyword evidence="1" id="KW-0469">Meiosis</keyword>
<feature type="signal peptide" evidence="3">
    <location>
        <begin position="1"/>
        <end position="21"/>
    </location>
</feature>
<sequence>MMDYNNLVILCIQTLCELVSTSDTGSKDSVNCEAKKKEQMELNKDLIKIMCYKAEKSFCEGQYDAAMANVLAAKEILSKCLHEPGYLAMLCYNFGVDSFQHARYEESVNWLRESFEIGKIQNTVEPKNQEHSHPAGLYLKMKVLLRGDPEEKVLQNALNDIMKQAELNLELGMNVVKLFFKHNKPVFGFNGLQLMIQKYKNTPDHKKVTLMRLKNNKGNPLDEELRKQFHMLMWEQAAEHYERNEYVEALQWYNYSWSIFTSEEKENTNLSKLHRNRAFCLLNNSQHEKGDVSISQIPVYIKPKKLCALNSFYVFIVKGWVERLLFMVGLKVQDTSTPQLLLLYEFEAYAKLDVGKAEEVLARAITLNQCEPKTLETISALAMESPLHNRTLSMKALQIAIKKHLQNENVNYSKCSNNYYGEAVRWCELALRLLKHLGSLRENYEKQD</sequence>
<name>A0AAD9IZT1_9ANNE</name>
<keyword evidence="3" id="KW-0732">Signal</keyword>
<dbReference type="GO" id="GO:0007130">
    <property type="term" value="P:synaptonemal complex assembly"/>
    <property type="evidence" value="ECO:0007669"/>
    <property type="project" value="TreeGrafter"/>
</dbReference>
<reference evidence="4" key="1">
    <citation type="journal article" date="2023" name="Mol. Biol. Evol.">
        <title>Third-Generation Sequencing Reveals the Adaptive Role of the Epigenome in Three Deep-Sea Polychaetes.</title>
        <authorList>
            <person name="Perez M."/>
            <person name="Aroh O."/>
            <person name="Sun Y."/>
            <person name="Lan Y."/>
            <person name="Juniper S.K."/>
            <person name="Young C.R."/>
            <person name="Angers B."/>
            <person name="Qian P.Y."/>
        </authorList>
    </citation>
    <scope>NUCLEOTIDE SEQUENCE</scope>
    <source>
        <strain evidence="4">P08H-3</strain>
    </source>
</reference>